<name>A0A164R1Y8_9AGAM</name>
<evidence type="ECO:0000313" key="3">
    <source>
        <dbReference type="Proteomes" id="UP000076722"/>
    </source>
</evidence>
<dbReference type="AlphaFoldDB" id="A0A164R1Y8"/>
<feature type="region of interest" description="Disordered" evidence="1">
    <location>
        <begin position="184"/>
        <end position="206"/>
    </location>
</feature>
<protein>
    <submittedName>
        <fullName evidence="2">Uncharacterized protein</fullName>
    </submittedName>
</protein>
<organism evidence="2 3">
    <name type="scientific">Sistotremastrum niveocremeum HHB9708</name>
    <dbReference type="NCBI Taxonomy" id="1314777"/>
    <lineage>
        <taxon>Eukaryota</taxon>
        <taxon>Fungi</taxon>
        <taxon>Dikarya</taxon>
        <taxon>Basidiomycota</taxon>
        <taxon>Agaricomycotina</taxon>
        <taxon>Agaricomycetes</taxon>
        <taxon>Sistotremastrales</taxon>
        <taxon>Sistotremastraceae</taxon>
        <taxon>Sertulicium</taxon>
        <taxon>Sertulicium niveocremeum</taxon>
    </lineage>
</organism>
<feature type="region of interest" description="Disordered" evidence="1">
    <location>
        <begin position="79"/>
        <end position="159"/>
    </location>
</feature>
<proteinExistence type="predicted"/>
<dbReference type="Proteomes" id="UP000076722">
    <property type="component" value="Unassembled WGS sequence"/>
</dbReference>
<feature type="compositionally biased region" description="Polar residues" evidence="1">
    <location>
        <begin position="137"/>
        <end position="149"/>
    </location>
</feature>
<gene>
    <name evidence="2" type="ORF">SISNIDRAFT_211127</name>
</gene>
<keyword evidence="3" id="KW-1185">Reference proteome</keyword>
<feature type="region of interest" description="Disordered" evidence="1">
    <location>
        <begin position="1"/>
        <end position="64"/>
    </location>
</feature>
<feature type="compositionally biased region" description="Polar residues" evidence="1">
    <location>
        <begin position="101"/>
        <end position="111"/>
    </location>
</feature>
<evidence type="ECO:0000256" key="1">
    <source>
        <dbReference type="SAM" id="MobiDB-lite"/>
    </source>
</evidence>
<evidence type="ECO:0000313" key="2">
    <source>
        <dbReference type="EMBL" id="KZS90176.1"/>
    </source>
</evidence>
<dbReference type="EMBL" id="KV419423">
    <property type="protein sequence ID" value="KZS90176.1"/>
    <property type="molecule type" value="Genomic_DNA"/>
</dbReference>
<reference evidence="2 3" key="1">
    <citation type="journal article" date="2016" name="Mol. Biol. Evol.">
        <title>Comparative Genomics of Early-Diverging Mushroom-Forming Fungi Provides Insights into the Origins of Lignocellulose Decay Capabilities.</title>
        <authorList>
            <person name="Nagy L.G."/>
            <person name="Riley R."/>
            <person name="Tritt A."/>
            <person name="Adam C."/>
            <person name="Daum C."/>
            <person name="Floudas D."/>
            <person name="Sun H."/>
            <person name="Yadav J.S."/>
            <person name="Pangilinan J."/>
            <person name="Larsson K.H."/>
            <person name="Matsuura K."/>
            <person name="Barry K."/>
            <person name="Labutti K."/>
            <person name="Kuo R."/>
            <person name="Ohm R.A."/>
            <person name="Bhattacharya S.S."/>
            <person name="Shirouzu T."/>
            <person name="Yoshinaga Y."/>
            <person name="Martin F.M."/>
            <person name="Grigoriev I.V."/>
            <person name="Hibbett D.S."/>
        </authorList>
    </citation>
    <scope>NUCLEOTIDE SEQUENCE [LARGE SCALE GENOMIC DNA]</scope>
    <source>
        <strain evidence="2 3">HHB9708</strain>
    </source>
</reference>
<sequence>MSSIQLAPLLQDDPGLDPGPGHEHRPPGPHGPITYQILLEPSVKGWLSGPPNPFSVSTQEGRRPRLETPEWVAVNPFVAFRPPSRPTQSPPLTDCRDGRRPTSTTKTNTQVFAHRSFGRTAKSVSSPESRADATGPLSPSSSFEATTLAPTRKRRGYQPYPPRELVEVNHISQPHASAEEEYALGRNSAQDKRPHPVPTNNSTGIHAVPSRLKLSDGRPRTTGNDKAVLPLGTHPAVSVSKTYLEDCRERAFEIFPMKLAGIGAAIEKRSVLPTSHLWTHRDPPKLATLKARTALLLLVIYYGHINPRPSPANPSGLSVEPQTFAQLLLHEAHNLLKDLDWGCISNKSALLGINPILLYGFHCFENQEKWPAFEPIITKAINADRSPTSTEKKKSLHALGEDPTLFHSNSLKQQVCTSLRHRTENPT</sequence>
<accession>A0A164R1Y8</accession>